<evidence type="ECO:0000256" key="2">
    <source>
        <dbReference type="ARBA" id="ARBA00022737"/>
    </source>
</evidence>
<dbReference type="GO" id="GO:0042302">
    <property type="term" value="F:structural constituent of cuticle"/>
    <property type="evidence" value="ECO:0007669"/>
    <property type="project" value="UniProtKB-UniRule"/>
</dbReference>
<feature type="signal peptide" evidence="4">
    <location>
        <begin position="1"/>
        <end position="18"/>
    </location>
</feature>
<evidence type="ECO:0000256" key="3">
    <source>
        <dbReference type="PROSITE-ProRule" id="PRU00497"/>
    </source>
</evidence>
<dbReference type="EMBL" id="JAQQBS010000004">
    <property type="protein sequence ID" value="KAK0170278.1"/>
    <property type="molecule type" value="Genomic_DNA"/>
</dbReference>
<evidence type="ECO:0000256" key="4">
    <source>
        <dbReference type="SAM" id="SignalP"/>
    </source>
</evidence>
<dbReference type="InterPro" id="IPR000618">
    <property type="entry name" value="Insect_cuticle"/>
</dbReference>
<reference evidence="5" key="1">
    <citation type="journal article" date="2023" name="bioRxiv">
        <title>Scaffold-level genome assemblies of two parasitoid biocontrol wasps reveal the parthenogenesis mechanism and an associated novel virus.</title>
        <authorList>
            <person name="Inwood S."/>
            <person name="Skelly J."/>
            <person name="Guhlin J."/>
            <person name="Harrop T."/>
            <person name="Goldson S."/>
            <person name="Dearden P."/>
        </authorList>
    </citation>
    <scope>NUCLEOTIDE SEQUENCE</scope>
    <source>
        <strain evidence="5">Irish</strain>
        <tissue evidence="5">Whole body</tissue>
    </source>
</reference>
<organism evidence="5 6">
    <name type="scientific">Microctonus aethiopoides</name>
    <dbReference type="NCBI Taxonomy" id="144406"/>
    <lineage>
        <taxon>Eukaryota</taxon>
        <taxon>Metazoa</taxon>
        <taxon>Ecdysozoa</taxon>
        <taxon>Arthropoda</taxon>
        <taxon>Hexapoda</taxon>
        <taxon>Insecta</taxon>
        <taxon>Pterygota</taxon>
        <taxon>Neoptera</taxon>
        <taxon>Endopterygota</taxon>
        <taxon>Hymenoptera</taxon>
        <taxon>Apocrita</taxon>
        <taxon>Ichneumonoidea</taxon>
        <taxon>Braconidae</taxon>
        <taxon>Euphorinae</taxon>
        <taxon>Microctonus</taxon>
    </lineage>
</organism>
<keyword evidence="1 3" id="KW-0193">Cuticle</keyword>
<feature type="chain" id="PRO_5041420873" description="Larval cuticle protein A2B" evidence="4">
    <location>
        <begin position="19"/>
        <end position="178"/>
    </location>
</feature>
<evidence type="ECO:0000256" key="1">
    <source>
        <dbReference type="ARBA" id="ARBA00022460"/>
    </source>
</evidence>
<sequence length="178" mass="18735">MSLKIILTSLAVLTVINAAVIPAPGPAVVPVFAKLEHYDPNPQYTFAYDVQDVLTGDSKAQYETRNGDVVQGSYSLIEPDGTRRTVDYIADSVNGFNAVVNREPAVAVAPVIARTAIPAAPIAPIPAGKFVATPVRPIAAPINAAPIITKVPTPINPAPIARLTAPLTYAAATGYRYY</sequence>
<dbReference type="InterPro" id="IPR051217">
    <property type="entry name" value="Insect_Cuticle_Struc_Prot"/>
</dbReference>
<reference evidence="5" key="2">
    <citation type="submission" date="2023-03" db="EMBL/GenBank/DDBJ databases">
        <authorList>
            <person name="Inwood S.N."/>
            <person name="Skelly J.G."/>
            <person name="Guhlin J."/>
            <person name="Harrop T.W.R."/>
            <person name="Goldson S.G."/>
            <person name="Dearden P.K."/>
        </authorList>
    </citation>
    <scope>NUCLEOTIDE SEQUENCE</scope>
    <source>
        <strain evidence="5">Irish</strain>
        <tissue evidence="5">Whole body</tissue>
    </source>
</reference>
<dbReference type="PRINTS" id="PR00947">
    <property type="entry name" value="CUTICLE"/>
</dbReference>
<keyword evidence="4" id="KW-0732">Signal</keyword>
<evidence type="ECO:0000313" key="5">
    <source>
        <dbReference type="EMBL" id="KAK0170278.1"/>
    </source>
</evidence>
<keyword evidence="2" id="KW-0677">Repeat</keyword>
<proteinExistence type="predicted"/>
<dbReference type="Pfam" id="PF00379">
    <property type="entry name" value="Chitin_bind_4"/>
    <property type="match status" value="1"/>
</dbReference>
<dbReference type="PANTHER" id="PTHR12236">
    <property type="entry name" value="STRUCTURAL CONTITUENT OF CUTICLE"/>
    <property type="match status" value="1"/>
</dbReference>
<dbReference type="Proteomes" id="UP001168990">
    <property type="component" value="Unassembled WGS sequence"/>
</dbReference>
<keyword evidence="6" id="KW-1185">Reference proteome</keyword>
<comment type="caution">
    <text evidence="5">The sequence shown here is derived from an EMBL/GenBank/DDBJ whole genome shotgun (WGS) entry which is preliminary data.</text>
</comment>
<dbReference type="GO" id="GO:0005615">
    <property type="term" value="C:extracellular space"/>
    <property type="evidence" value="ECO:0007669"/>
    <property type="project" value="TreeGrafter"/>
</dbReference>
<dbReference type="AlphaFoldDB" id="A0AA39FIT1"/>
<dbReference type="PANTHER" id="PTHR12236:SF94">
    <property type="entry name" value="CCP84AA-RELATED"/>
    <property type="match status" value="1"/>
</dbReference>
<gene>
    <name evidence="5" type="ORF">PV328_010857</name>
</gene>
<name>A0AA39FIT1_9HYME</name>
<dbReference type="PROSITE" id="PS51155">
    <property type="entry name" value="CHIT_BIND_RR_2"/>
    <property type="match status" value="1"/>
</dbReference>
<dbReference type="InterPro" id="IPR031311">
    <property type="entry name" value="CHIT_BIND_RR_consensus"/>
</dbReference>
<dbReference type="PROSITE" id="PS00233">
    <property type="entry name" value="CHIT_BIND_RR_1"/>
    <property type="match status" value="1"/>
</dbReference>
<evidence type="ECO:0008006" key="7">
    <source>
        <dbReference type="Google" id="ProtNLM"/>
    </source>
</evidence>
<dbReference type="GO" id="GO:0031012">
    <property type="term" value="C:extracellular matrix"/>
    <property type="evidence" value="ECO:0007669"/>
    <property type="project" value="TreeGrafter"/>
</dbReference>
<protein>
    <recommendedName>
        <fullName evidence="7">Larval cuticle protein A2B</fullName>
    </recommendedName>
</protein>
<evidence type="ECO:0000313" key="6">
    <source>
        <dbReference type="Proteomes" id="UP001168990"/>
    </source>
</evidence>
<accession>A0AA39FIT1</accession>